<name>A0A7C9E0C8_OPUST</name>
<accession>A0A7C9E0C8</accession>
<organism evidence="1">
    <name type="scientific">Opuntia streptacantha</name>
    <name type="common">Prickly pear cactus</name>
    <name type="synonym">Opuntia cardona</name>
    <dbReference type="NCBI Taxonomy" id="393608"/>
    <lineage>
        <taxon>Eukaryota</taxon>
        <taxon>Viridiplantae</taxon>
        <taxon>Streptophyta</taxon>
        <taxon>Embryophyta</taxon>
        <taxon>Tracheophyta</taxon>
        <taxon>Spermatophyta</taxon>
        <taxon>Magnoliopsida</taxon>
        <taxon>eudicotyledons</taxon>
        <taxon>Gunneridae</taxon>
        <taxon>Pentapetalae</taxon>
        <taxon>Caryophyllales</taxon>
        <taxon>Cactineae</taxon>
        <taxon>Cactaceae</taxon>
        <taxon>Opuntioideae</taxon>
        <taxon>Opuntia</taxon>
    </lineage>
</organism>
<reference evidence="1" key="1">
    <citation type="journal article" date="2013" name="J. Plant Res.">
        <title>Effect of fungi and light on seed germination of three Opuntia species from semiarid lands of central Mexico.</title>
        <authorList>
            <person name="Delgado-Sanchez P."/>
            <person name="Jimenez-Bremont J.F."/>
            <person name="Guerrero-Gonzalez Mde L."/>
            <person name="Flores J."/>
        </authorList>
    </citation>
    <scope>NUCLEOTIDE SEQUENCE</scope>
    <source>
        <tissue evidence="1">Cladode</tissue>
    </source>
</reference>
<sequence length="120" mass="12984">MYISISYISISSFSMVISSSLSSFPEPGLAKSNGENFFRIFLPKSTLSFEKHFALSKTSRWDLKTNPHNSGVSVKGSSLMTGKPLCAVPCKACTMVTTFSTPENFIIGPATTSPAIKCFI</sequence>
<evidence type="ECO:0000313" key="1">
    <source>
        <dbReference type="EMBL" id="MBA4653766.1"/>
    </source>
</evidence>
<protein>
    <submittedName>
        <fullName evidence="1">Uncharacterized protein</fullName>
    </submittedName>
</protein>
<dbReference type="AlphaFoldDB" id="A0A7C9E0C8"/>
<proteinExistence type="predicted"/>
<reference evidence="1" key="2">
    <citation type="submission" date="2020-07" db="EMBL/GenBank/DDBJ databases">
        <authorList>
            <person name="Vera ALvarez R."/>
            <person name="Arias-Moreno D.M."/>
            <person name="Jimenez-Jacinto V."/>
            <person name="Jimenez-Bremont J.F."/>
            <person name="Swaminathan K."/>
            <person name="Moose S.P."/>
            <person name="Guerrero-Gonzalez M.L."/>
            <person name="Marino-Ramirez L."/>
            <person name="Landsman D."/>
            <person name="Rodriguez-Kessler M."/>
            <person name="Delgado-Sanchez P."/>
        </authorList>
    </citation>
    <scope>NUCLEOTIDE SEQUENCE</scope>
    <source>
        <tissue evidence="1">Cladode</tissue>
    </source>
</reference>
<dbReference type="EMBL" id="GISG01180733">
    <property type="protein sequence ID" value="MBA4653766.1"/>
    <property type="molecule type" value="Transcribed_RNA"/>
</dbReference>